<evidence type="ECO:0000256" key="1">
    <source>
        <dbReference type="SAM" id="MobiDB-lite"/>
    </source>
</evidence>
<evidence type="ECO:0000313" key="4">
    <source>
        <dbReference type="Proteomes" id="UP001190700"/>
    </source>
</evidence>
<dbReference type="EMBL" id="LGRX02033156">
    <property type="protein sequence ID" value="KAK3242512.1"/>
    <property type="molecule type" value="Genomic_DNA"/>
</dbReference>
<keyword evidence="4" id="KW-1185">Reference proteome</keyword>
<reference evidence="3 4" key="1">
    <citation type="journal article" date="2015" name="Genome Biol. Evol.">
        <title>Comparative Genomics of a Bacterivorous Green Alga Reveals Evolutionary Causalities and Consequences of Phago-Mixotrophic Mode of Nutrition.</title>
        <authorList>
            <person name="Burns J.A."/>
            <person name="Paasch A."/>
            <person name="Narechania A."/>
            <person name="Kim E."/>
        </authorList>
    </citation>
    <scope>NUCLEOTIDE SEQUENCE [LARGE SCALE GENOMIC DNA]</scope>
    <source>
        <strain evidence="3 4">PLY_AMNH</strain>
    </source>
</reference>
<protein>
    <recommendedName>
        <fullName evidence="2">AB hydrolase-1 domain-containing protein</fullName>
    </recommendedName>
</protein>
<dbReference type="Pfam" id="PF12697">
    <property type="entry name" value="Abhydrolase_6"/>
    <property type="match status" value="1"/>
</dbReference>
<dbReference type="InterPro" id="IPR000073">
    <property type="entry name" value="AB_hydrolase_1"/>
</dbReference>
<evidence type="ECO:0000259" key="2">
    <source>
        <dbReference type="Pfam" id="PF12697"/>
    </source>
</evidence>
<evidence type="ECO:0000313" key="3">
    <source>
        <dbReference type="EMBL" id="KAK3242512.1"/>
    </source>
</evidence>
<sequence>MIAVHCLGGENLKGQIVFLHANGLHGRAYAPLASSLIAQGFRCLAPDLRVHGDSSIPTGTLSAGGGNLRWEKFAEDVGAVVNQLELHGCFVFGHSLGGAAALLQEQHAQGTFAGMYLFEPVAPVPAEVSPKLWESFLASRTFMGQTAKRRRPVFSSYDEAVQAYGSKPPFALVREDSLKAYVKFGFSETSAGSVEIKCRPDLEAEVFNQGAEHTAYDGLPLIACPVVIAAGKPRGVALFAEHLVNRLPNGTLEWVEHVEHFGPLEDPSFIAGRMLEFFNKCLKQKQEASSQSSISLRDEPSRASTTLRMRSNL</sequence>
<feature type="region of interest" description="Disordered" evidence="1">
    <location>
        <begin position="289"/>
        <end position="313"/>
    </location>
</feature>
<dbReference type="PANTHER" id="PTHR43798:SF33">
    <property type="entry name" value="HYDROLASE, PUTATIVE (AFU_ORTHOLOGUE AFUA_2G14860)-RELATED"/>
    <property type="match status" value="1"/>
</dbReference>
<accession>A0AAE0EWC8</accession>
<dbReference type="GO" id="GO:0016020">
    <property type="term" value="C:membrane"/>
    <property type="evidence" value="ECO:0007669"/>
    <property type="project" value="TreeGrafter"/>
</dbReference>
<dbReference type="Proteomes" id="UP001190700">
    <property type="component" value="Unassembled WGS sequence"/>
</dbReference>
<proteinExistence type="predicted"/>
<comment type="caution">
    <text evidence="3">The sequence shown here is derived from an EMBL/GenBank/DDBJ whole genome shotgun (WGS) entry which is preliminary data.</text>
</comment>
<gene>
    <name evidence="3" type="ORF">CYMTET_47800</name>
</gene>
<dbReference type="Gene3D" id="3.40.50.1820">
    <property type="entry name" value="alpha/beta hydrolase"/>
    <property type="match status" value="1"/>
</dbReference>
<dbReference type="AlphaFoldDB" id="A0AAE0EWC8"/>
<feature type="compositionally biased region" description="Polar residues" evidence="1">
    <location>
        <begin position="302"/>
        <end position="313"/>
    </location>
</feature>
<dbReference type="InterPro" id="IPR029058">
    <property type="entry name" value="AB_hydrolase_fold"/>
</dbReference>
<dbReference type="PANTHER" id="PTHR43798">
    <property type="entry name" value="MONOACYLGLYCEROL LIPASE"/>
    <property type="match status" value="1"/>
</dbReference>
<dbReference type="SUPFAM" id="SSF53474">
    <property type="entry name" value="alpha/beta-Hydrolases"/>
    <property type="match status" value="1"/>
</dbReference>
<organism evidence="3 4">
    <name type="scientific">Cymbomonas tetramitiformis</name>
    <dbReference type="NCBI Taxonomy" id="36881"/>
    <lineage>
        <taxon>Eukaryota</taxon>
        <taxon>Viridiplantae</taxon>
        <taxon>Chlorophyta</taxon>
        <taxon>Pyramimonadophyceae</taxon>
        <taxon>Pyramimonadales</taxon>
        <taxon>Pyramimonadaceae</taxon>
        <taxon>Cymbomonas</taxon>
    </lineage>
</organism>
<name>A0AAE0EWC8_9CHLO</name>
<dbReference type="InterPro" id="IPR050266">
    <property type="entry name" value="AB_hydrolase_sf"/>
</dbReference>
<feature type="domain" description="AB hydrolase-1" evidence="2">
    <location>
        <begin position="16"/>
        <end position="271"/>
    </location>
</feature>